<protein>
    <submittedName>
        <fullName evidence="1">Uncharacterized protein</fullName>
    </submittedName>
</protein>
<evidence type="ECO:0000313" key="1">
    <source>
        <dbReference type="EMBL" id="KAJ8630914.1"/>
    </source>
</evidence>
<organism evidence="1 2">
    <name type="scientific">Persea americana</name>
    <name type="common">Avocado</name>
    <dbReference type="NCBI Taxonomy" id="3435"/>
    <lineage>
        <taxon>Eukaryota</taxon>
        <taxon>Viridiplantae</taxon>
        <taxon>Streptophyta</taxon>
        <taxon>Embryophyta</taxon>
        <taxon>Tracheophyta</taxon>
        <taxon>Spermatophyta</taxon>
        <taxon>Magnoliopsida</taxon>
        <taxon>Magnoliidae</taxon>
        <taxon>Laurales</taxon>
        <taxon>Lauraceae</taxon>
        <taxon>Persea</taxon>
    </lineage>
</organism>
<sequence>MIVLDSPNEAERGMHKQELNSRREQQRRSNFATSPRGHHLMSHENASSPFFIGIITFFIPTTDEGNGETR</sequence>
<accession>A0ACC2LD01</accession>
<dbReference type="EMBL" id="CM056815">
    <property type="protein sequence ID" value="KAJ8630914.1"/>
    <property type="molecule type" value="Genomic_DNA"/>
</dbReference>
<name>A0ACC2LD01_PERAE</name>
<comment type="caution">
    <text evidence="1">The sequence shown here is derived from an EMBL/GenBank/DDBJ whole genome shotgun (WGS) entry which is preliminary data.</text>
</comment>
<keyword evidence="2" id="KW-1185">Reference proteome</keyword>
<gene>
    <name evidence="1" type="ORF">MRB53_024237</name>
</gene>
<proteinExistence type="predicted"/>
<dbReference type="Proteomes" id="UP001234297">
    <property type="component" value="Chromosome 7"/>
</dbReference>
<reference evidence="1 2" key="1">
    <citation type="journal article" date="2022" name="Hortic Res">
        <title>A haplotype resolved chromosomal level avocado genome allows analysis of novel avocado genes.</title>
        <authorList>
            <person name="Nath O."/>
            <person name="Fletcher S.J."/>
            <person name="Hayward A."/>
            <person name="Shaw L.M."/>
            <person name="Masouleh A.K."/>
            <person name="Furtado A."/>
            <person name="Henry R.J."/>
            <person name="Mitter N."/>
        </authorList>
    </citation>
    <scope>NUCLEOTIDE SEQUENCE [LARGE SCALE GENOMIC DNA]</scope>
    <source>
        <strain evidence="2">cv. Hass</strain>
    </source>
</reference>
<evidence type="ECO:0000313" key="2">
    <source>
        <dbReference type="Proteomes" id="UP001234297"/>
    </source>
</evidence>